<evidence type="ECO:0000256" key="1">
    <source>
        <dbReference type="SAM" id="MobiDB-lite"/>
    </source>
</evidence>
<dbReference type="Pfam" id="PF12965">
    <property type="entry name" value="DUF3854"/>
    <property type="match status" value="1"/>
</dbReference>
<dbReference type="PANTHER" id="PTHR34985:SF1">
    <property type="entry name" value="SLR0554 PROTEIN"/>
    <property type="match status" value="1"/>
</dbReference>
<name>A0A2S0QAR8_NODSP</name>
<dbReference type="PANTHER" id="PTHR34985">
    <property type="entry name" value="SLR0554 PROTEIN"/>
    <property type="match status" value="1"/>
</dbReference>
<evidence type="ECO:0000313" key="4">
    <source>
        <dbReference type="Proteomes" id="UP000244056"/>
    </source>
</evidence>
<organism evidence="3 4">
    <name type="scientific">Nodularia spumigena UHCC 0039</name>
    <dbReference type="NCBI Taxonomy" id="1914872"/>
    <lineage>
        <taxon>Bacteria</taxon>
        <taxon>Bacillati</taxon>
        <taxon>Cyanobacteriota</taxon>
        <taxon>Cyanophyceae</taxon>
        <taxon>Nostocales</taxon>
        <taxon>Nodulariaceae</taxon>
        <taxon>Nodularia</taxon>
    </lineage>
</organism>
<dbReference type="RefSeq" id="WP_107807086.1">
    <property type="nucleotide sequence ID" value="NZ_CAWNZE010000002.1"/>
</dbReference>
<geneLocation type="plasmid" evidence="4">
    <name>puhcc0039a</name>
</geneLocation>
<dbReference type="AlphaFoldDB" id="A0A2S0QAR8"/>
<keyword evidence="3" id="KW-0614">Plasmid</keyword>
<evidence type="ECO:0000313" key="3">
    <source>
        <dbReference type="EMBL" id="AVZ31735.1"/>
    </source>
</evidence>
<sequence length="954" mass="108683">MFDERSLNLVSSYVKTEETLVNNLEEIWLEGIVPLVNAIAERLQYEWEQRAKIELGQETYVMTPDEFGGWKWEKADSLNEEYDDVWNDVWADTPVPPRTPANAQKMLVGSPDLDTTEEEQTLTTVVSSPPVHIDVDHWQETVEGSAIHPDIASRNFRSLHEDSIEQANEAWEYLMYSDKLERSNTGRLSLGMLRKYAHLEQGGWWCDAGVDPRSFADLQPGDKPERKLWGCFKPNEPRESSEKPGKKIKYENPPKTDLSIFLLDVPDDVAGRIYNKAGVDPSESDRQSGFWYCVWKHNVPVTITEGAKKAASILSQGEAAIGLSGIYGGYRSRDEQGNQIPPKLHPELAVFATPVREMTFCFDYETRPKTVRNIEISTLRTAGLLEAAGAKVNVIRLPGPEKGVDDFIVNNGAEEFKVLLDQAEPLEEWHKQNQKIWDVKTKPIKKKLNQDQLQNIANKLVNNSPGDPEPEDFRFTIFLKDGTARKLYEQKSGTVQTNVVRENLTESEILNLNSKSRKKPVQAERNTTSPEINSLTFFDPATPEIIHESSESIQYWSKPTDVPIFKQTIPRRFVEATENNYIAIAAKQLLNNYGVEHDDNSFVYRSDAFTIREFRGTYSIHRHEDEQASYFANPLMQFQVNPQGKVKILKNPDQMLSVERQEFLMVADYLNHGHELPTLDLDTRELSNSLGSLAPQGTQKILESFRQGEILKVMHGTLSKAKSDQVKIGEYRIQSDRDTKAGKVFLRLFKQDKIGEKEKVRFELNRTPQGITNQIRIMTLDEHDLANLKQISKKFNIEAPSRKTNSPANDHTTSPRAPGQTDSAYVCSPPANTRDISLPLHSELAKVWEQLENSVGWTSASNQGNNDLREKLQQDGRLTIGEQRELYFKFLLQSKDEQLLRGKTEIILPPLQSILTDLKKSRREFIDSTYTPVKKLSIEVNQTQYPNVPPDIEI</sequence>
<reference evidence="3 4" key="1">
    <citation type="submission" date="2017-03" db="EMBL/GenBank/DDBJ databases">
        <title>Comparative genomics of the toxic Baltic Sea cyanobacteria Nodularia spumigena UHCC 0039 and its response on varying salinity.</title>
        <authorList>
            <person name="Teikari J.E."/>
        </authorList>
    </citation>
    <scope>NUCLEOTIDE SEQUENCE [LARGE SCALE GENOMIC DNA]</scope>
    <source>
        <strain evidence="3 4">UHCC 0039</strain>
        <plasmid evidence="4">puhcc0039a</plasmid>
    </source>
</reference>
<proteinExistence type="predicted"/>
<dbReference type="Proteomes" id="UP000244056">
    <property type="component" value="Plasmid pUHCC0039a"/>
</dbReference>
<dbReference type="GeneID" id="78019949"/>
<dbReference type="KEGG" id="nsp:BMF81_04757"/>
<protein>
    <recommendedName>
        <fullName evidence="2">DUF3854 domain-containing protein</fullName>
    </recommendedName>
</protein>
<feature type="region of interest" description="Disordered" evidence="1">
    <location>
        <begin position="515"/>
        <end position="534"/>
    </location>
</feature>
<gene>
    <name evidence="3" type="ORF">BMF81_04757</name>
</gene>
<dbReference type="EMBL" id="CP020115">
    <property type="protein sequence ID" value="AVZ31735.1"/>
    <property type="molecule type" value="Genomic_DNA"/>
</dbReference>
<feature type="compositionally biased region" description="Polar residues" evidence="1">
    <location>
        <begin position="802"/>
        <end position="823"/>
    </location>
</feature>
<feature type="domain" description="DUF3854" evidence="2">
    <location>
        <begin position="290"/>
        <end position="414"/>
    </location>
</feature>
<feature type="region of interest" description="Disordered" evidence="1">
    <location>
        <begin position="796"/>
        <end position="823"/>
    </location>
</feature>
<accession>A0A2S0QAR8</accession>
<feature type="compositionally biased region" description="Polar residues" evidence="1">
    <location>
        <begin position="524"/>
        <end position="534"/>
    </location>
</feature>
<dbReference type="InterPro" id="IPR024385">
    <property type="entry name" value="DUF3854"/>
</dbReference>
<evidence type="ECO:0000259" key="2">
    <source>
        <dbReference type="Pfam" id="PF12965"/>
    </source>
</evidence>